<accession>A0A9N9KEJ4</accession>
<reference evidence="1" key="1">
    <citation type="submission" date="2021-06" db="EMBL/GenBank/DDBJ databases">
        <authorList>
            <person name="Kallberg Y."/>
            <person name="Tangrot J."/>
            <person name="Rosling A."/>
        </authorList>
    </citation>
    <scope>NUCLEOTIDE SEQUENCE</scope>
    <source>
        <strain evidence="1">IN212</strain>
    </source>
</reference>
<evidence type="ECO:0000313" key="1">
    <source>
        <dbReference type="EMBL" id="CAG8821833.1"/>
    </source>
</evidence>
<dbReference type="OrthoDB" id="10321067at2759"/>
<name>A0A9N9KEJ4_9GLOM</name>
<dbReference type="EMBL" id="CAJVPZ010101190">
    <property type="protein sequence ID" value="CAG8821833.1"/>
    <property type="molecule type" value="Genomic_DNA"/>
</dbReference>
<comment type="caution">
    <text evidence="1">The sequence shown here is derived from an EMBL/GenBank/DDBJ whole genome shotgun (WGS) entry which is preliminary data.</text>
</comment>
<keyword evidence="2" id="KW-1185">Reference proteome</keyword>
<proteinExistence type="predicted"/>
<gene>
    <name evidence="1" type="ORF">RFULGI_LOCUS19719</name>
</gene>
<protein>
    <submittedName>
        <fullName evidence="1">11634_t:CDS:1</fullName>
    </submittedName>
</protein>
<evidence type="ECO:0000313" key="2">
    <source>
        <dbReference type="Proteomes" id="UP000789396"/>
    </source>
</evidence>
<feature type="non-terminal residue" evidence="1">
    <location>
        <position position="51"/>
    </location>
</feature>
<dbReference type="Proteomes" id="UP000789396">
    <property type="component" value="Unassembled WGS sequence"/>
</dbReference>
<dbReference type="AlphaFoldDB" id="A0A9N9KEJ4"/>
<feature type="non-terminal residue" evidence="1">
    <location>
        <position position="1"/>
    </location>
</feature>
<sequence length="51" mass="5744">SNREIFQKIGNHALSFYNIAHIIVNLEKSVLAINYTKDLNPSIIFANTSIP</sequence>
<organism evidence="1 2">
    <name type="scientific">Racocetra fulgida</name>
    <dbReference type="NCBI Taxonomy" id="60492"/>
    <lineage>
        <taxon>Eukaryota</taxon>
        <taxon>Fungi</taxon>
        <taxon>Fungi incertae sedis</taxon>
        <taxon>Mucoromycota</taxon>
        <taxon>Glomeromycotina</taxon>
        <taxon>Glomeromycetes</taxon>
        <taxon>Diversisporales</taxon>
        <taxon>Gigasporaceae</taxon>
        <taxon>Racocetra</taxon>
    </lineage>
</organism>